<evidence type="ECO:0000313" key="2">
    <source>
        <dbReference type="Proteomes" id="UP000050384"/>
    </source>
</evidence>
<dbReference type="RefSeq" id="WP_054069367.1">
    <property type="nucleotide sequence ID" value="NZ_LJRI01000898.1"/>
</dbReference>
<dbReference type="NCBIfam" id="TIGR01550">
    <property type="entry name" value="DOC_P1"/>
    <property type="match status" value="1"/>
</dbReference>
<sequence length="132" mass="14463">MELIFFPFERVIEINTQILTTEPGMKGSVNIPTLQGALARIDNAIAYNGLDDVFEIAAKYTASIAQGHALPDANKRTGLAVGLEYLSLNDYEITLDNDLIADAVRDLVVGDINEHDFADILYSCFIASQNQV</sequence>
<proteinExistence type="predicted"/>
<dbReference type="Gene3D" id="1.20.120.1870">
    <property type="entry name" value="Fic/DOC protein, Fido domain"/>
    <property type="match status" value="1"/>
</dbReference>
<dbReference type="EMBL" id="LJRI01000898">
    <property type="protein sequence ID" value="KPY85297.1"/>
    <property type="molecule type" value="Genomic_DNA"/>
</dbReference>
<comment type="caution">
    <text evidence="1">The sequence shown here is derived from an EMBL/GenBank/DDBJ whole genome shotgun (WGS) entry which is preliminary data.</text>
</comment>
<gene>
    <name evidence="1" type="ORF">ALO94_00623</name>
</gene>
<dbReference type="PANTHER" id="PTHR39426">
    <property type="entry name" value="HOMOLOGY TO DEATH-ON-CURING PROTEIN OF PHAGE P1"/>
    <property type="match status" value="1"/>
</dbReference>
<dbReference type="Proteomes" id="UP000050384">
    <property type="component" value="Unassembled WGS sequence"/>
</dbReference>
<organism evidence="1 2">
    <name type="scientific">Pseudomonas syringae pv. spinaceae</name>
    <dbReference type="NCBI Taxonomy" id="264459"/>
    <lineage>
        <taxon>Bacteria</taxon>
        <taxon>Pseudomonadati</taxon>
        <taxon>Pseudomonadota</taxon>
        <taxon>Gammaproteobacteria</taxon>
        <taxon>Pseudomonadales</taxon>
        <taxon>Pseudomonadaceae</taxon>
        <taxon>Pseudomonas</taxon>
        <taxon>Pseudomonas syringae</taxon>
    </lineage>
</organism>
<dbReference type="PANTHER" id="PTHR39426:SF1">
    <property type="entry name" value="HOMOLOGY TO DEATH-ON-CURING PROTEIN OF PHAGE P1"/>
    <property type="match status" value="1"/>
</dbReference>
<evidence type="ECO:0000313" key="1">
    <source>
        <dbReference type="EMBL" id="KPY85297.1"/>
    </source>
</evidence>
<dbReference type="InterPro" id="IPR003812">
    <property type="entry name" value="Fido"/>
</dbReference>
<protein>
    <submittedName>
        <fullName evidence="1">Doc protein</fullName>
    </submittedName>
</protein>
<dbReference type="InterPro" id="IPR053737">
    <property type="entry name" value="Type_II_TA_Toxin"/>
</dbReference>
<dbReference type="PROSITE" id="PS51459">
    <property type="entry name" value="FIDO"/>
    <property type="match status" value="1"/>
</dbReference>
<name>A0A0Q0CBW4_PSESX</name>
<dbReference type="InterPro" id="IPR006440">
    <property type="entry name" value="Doc"/>
</dbReference>
<dbReference type="AlphaFoldDB" id="A0A0Q0CBW4"/>
<dbReference type="GO" id="GO:0016301">
    <property type="term" value="F:kinase activity"/>
    <property type="evidence" value="ECO:0007669"/>
    <property type="project" value="InterPro"/>
</dbReference>
<dbReference type="PATRIC" id="fig|264459.3.peg.1050"/>
<reference evidence="1 2" key="1">
    <citation type="submission" date="2015-09" db="EMBL/GenBank/DDBJ databases">
        <title>Genome announcement of multiple Pseudomonas syringae strains.</title>
        <authorList>
            <person name="Thakur S."/>
            <person name="Wang P.W."/>
            <person name="Gong Y."/>
            <person name="Weir B.S."/>
            <person name="Guttman D.S."/>
        </authorList>
    </citation>
    <scope>NUCLEOTIDE SEQUENCE [LARGE SCALE GENOMIC DNA]</scope>
    <source>
        <strain evidence="1 2">ICMP16929</strain>
    </source>
</reference>
<dbReference type="PIRSF" id="PIRSF018297">
    <property type="entry name" value="Doc"/>
    <property type="match status" value="1"/>
</dbReference>
<accession>A0A0Q0CBW4</accession>
<dbReference type="Pfam" id="PF02661">
    <property type="entry name" value="Fic"/>
    <property type="match status" value="1"/>
</dbReference>